<feature type="transmembrane region" description="Helical" evidence="1">
    <location>
        <begin position="196"/>
        <end position="213"/>
    </location>
</feature>
<feature type="transmembrane region" description="Helical" evidence="1">
    <location>
        <begin position="239"/>
        <end position="260"/>
    </location>
</feature>
<sequence>MTPASETPPSLNRPASLPVRLLGACRQILRNAVSTSLDLYKVMIPIIIGVKILSDLDLIRYLALPLEPFMGLVGLPGEMGLVWATSLVVNIYSGIIVYVAMAPTMEPLSVAQISVLAAIILVAHSLPVECKIAQRCGVSLRSQVIFRMASAMMLGIILHLVYSGFGLLQQPSEILWRPEQPAPGLLNWAVNQARNLLYLFWIILALMAFMRLLDQFRITEWINSKLTPFLRFMGIGENAATITVLGLTMGITYGGGLIIHEVKSGRVSQRDVFASLTLMGLSHALIEDTLLMMLLGAHVSATLWGRLLFSLVFVAVFMRIFDRYRRNRLPAEDTAADQQA</sequence>
<feature type="transmembrane region" description="Helical" evidence="1">
    <location>
        <begin position="146"/>
        <end position="168"/>
    </location>
</feature>
<dbReference type="RefSeq" id="WP_243451349.1">
    <property type="nucleotide sequence ID" value="NZ_BLVP01000008.1"/>
</dbReference>
<keyword evidence="1" id="KW-0812">Transmembrane</keyword>
<feature type="transmembrane region" description="Helical" evidence="1">
    <location>
        <begin position="81"/>
        <end position="101"/>
    </location>
</feature>
<dbReference type="EMBL" id="BLVP01000008">
    <property type="protein sequence ID" value="GFM37503.1"/>
    <property type="molecule type" value="Genomic_DNA"/>
</dbReference>
<reference evidence="2 3" key="1">
    <citation type="submission" date="2020-05" db="EMBL/GenBank/DDBJ databases">
        <title>Draft genome sequence of Desulfovibrio psychrotolerans JS1T.</title>
        <authorList>
            <person name="Ueno A."/>
            <person name="Tamazawa S."/>
            <person name="Tamamura S."/>
            <person name="Murakami T."/>
            <person name="Kiyama T."/>
            <person name="Inomata H."/>
            <person name="Amano Y."/>
            <person name="Miyakawa K."/>
            <person name="Tamaki H."/>
            <person name="Naganuma T."/>
            <person name="Kaneko K."/>
        </authorList>
    </citation>
    <scope>NUCLEOTIDE SEQUENCE [LARGE SCALE GENOMIC DNA]</scope>
    <source>
        <strain evidence="2 3">JS1</strain>
    </source>
</reference>
<proteinExistence type="predicted"/>
<feature type="transmembrane region" description="Helical" evidence="1">
    <location>
        <begin position="272"/>
        <end position="297"/>
    </location>
</feature>
<dbReference type="AlphaFoldDB" id="A0A7J0BUX4"/>
<evidence type="ECO:0000313" key="3">
    <source>
        <dbReference type="Proteomes" id="UP000503820"/>
    </source>
</evidence>
<comment type="caution">
    <text evidence="2">The sequence shown here is derived from an EMBL/GenBank/DDBJ whole genome shotgun (WGS) entry which is preliminary data.</text>
</comment>
<feature type="transmembrane region" description="Helical" evidence="1">
    <location>
        <begin position="303"/>
        <end position="321"/>
    </location>
</feature>
<keyword evidence="1" id="KW-1133">Transmembrane helix</keyword>
<accession>A0A7J0BUX4</accession>
<evidence type="ECO:0000313" key="2">
    <source>
        <dbReference type="EMBL" id="GFM37503.1"/>
    </source>
</evidence>
<keyword evidence="3" id="KW-1185">Reference proteome</keyword>
<feature type="transmembrane region" description="Helical" evidence="1">
    <location>
        <begin position="108"/>
        <end position="126"/>
    </location>
</feature>
<protein>
    <recommendedName>
        <fullName evidence="4">Nucleoside recognition protein</fullName>
    </recommendedName>
</protein>
<dbReference type="Proteomes" id="UP000503820">
    <property type="component" value="Unassembled WGS sequence"/>
</dbReference>
<organism evidence="2 3">
    <name type="scientific">Desulfovibrio psychrotolerans</name>
    <dbReference type="NCBI Taxonomy" id="415242"/>
    <lineage>
        <taxon>Bacteria</taxon>
        <taxon>Pseudomonadati</taxon>
        <taxon>Thermodesulfobacteriota</taxon>
        <taxon>Desulfovibrionia</taxon>
        <taxon>Desulfovibrionales</taxon>
        <taxon>Desulfovibrionaceae</taxon>
        <taxon>Desulfovibrio</taxon>
    </lineage>
</organism>
<evidence type="ECO:0008006" key="4">
    <source>
        <dbReference type="Google" id="ProtNLM"/>
    </source>
</evidence>
<keyword evidence="1" id="KW-0472">Membrane</keyword>
<evidence type="ECO:0000256" key="1">
    <source>
        <dbReference type="SAM" id="Phobius"/>
    </source>
</evidence>
<name>A0A7J0BUX4_9BACT</name>
<gene>
    <name evidence="2" type="ORF">DSM19430T_21870</name>
</gene>